<keyword evidence="2 10" id="KW-0812">Transmembrane</keyword>
<evidence type="ECO:0000313" key="13">
    <source>
        <dbReference type="Proteomes" id="UP000438429"/>
    </source>
</evidence>
<sequence>MLPSAEAAKLYQTNYVRNSRVIGLLWAIFTILFGMVNVTIFSQPYWIGDGVDTPQAGYFGLFHYCIGDGIARELDCQGTFTEFAEIPSSAFKAASFLIGMSMMLVVSCIGCFSLFFLLSTSTVYKICGWMQAASGVCLVLGCMIYPDGWDSDEVRRMCGEQTDKYSLGACSMRWAYILAIMGILDALILSFLAFVLGNRQDGLMSEELLAESKDLSRGRGGGIQKPCSSAPSAAHRGNRNQTSSDQNKMGASLDTPASCPLCSELTRDPVTLKCSHRFCRRCIGDLWSVTPDGPYHCPQWRCGTVYRTLPFDGSSIWPTSSTSRRAQPPSAAGTVPTPGRRRARYITV</sequence>
<protein>
    <recommendedName>
        <fullName evidence="11">RING-type domain-containing protein</fullName>
    </recommendedName>
</protein>
<dbReference type="InterPro" id="IPR019372">
    <property type="entry name" value="LHFPL"/>
</dbReference>
<dbReference type="GO" id="GO:0007605">
    <property type="term" value="P:sensory perception of sound"/>
    <property type="evidence" value="ECO:0007669"/>
    <property type="project" value="TreeGrafter"/>
</dbReference>
<evidence type="ECO:0000259" key="11">
    <source>
        <dbReference type="PROSITE" id="PS50089"/>
    </source>
</evidence>
<dbReference type="InterPro" id="IPR017907">
    <property type="entry name" value="Znf_RING_CS"/>
</dbReference>
<evidence type="ECO:0000313" key="12">
    <source>
        <dbReference type="EMBL" id="KAF0040707.1"/>
    </source>
</evidence>
<dbReference type="PANTHER" id="PTHR12489">
    <property type="entry name" value="LIPOMA HMGIC FUSION PARTNER-LIKE PROTEIN"/>
    <property type="match status" value="1"/>
</dbReference>
<dbReference type="GO" id="GO:0005886">
    <property type="term" value="C:plasma membrane"/>
    <property type="evidence" value="ECO:0007669"/>
    <property type="project" value="TreeGrafter"/>
</dbReference>
<comment type="subcellular location">
    <subcellularLocation>
        <location evidence="1">Membrane</location>
        <topology evidence="1">Multi-pass membrane protein</topology>
    </subcellularLocation>
</comment>
<gene>
    <name evidence="12" type="ORF">F2P81_006605</name>
</gene>
<evidence type="ECO:0000256" key="2">
    <source>
        <dbReference type="ARBA" id="ARBA00022692"/>
    </source>
</evidence>
<dbReference type="GO" id="GO:0008270">
    <property type="term" value="F:zinc ion binding"/>
    <property type="evidence" value="ECO:0007669"/>
    <property type="project" value="UniProtKB-KW"/>
</dbReference>
<dbReference type="PROSITE" id="PS50089">
    <property type="entry name" value="ZF_RING_2"/>
    <property type="match status" value="1"/>
</dbReference>
<feature type="compositionally biased region" description="Polar residues" evidence="9">
    <location>
        <begin position="239"/>
        <end position="249"/>
    </location>
</feature>
<evidence type="ECO:0000256" key="3">
    <source>
        <dbReference type="ARBA" id="ARBA00022723"/>
    </source>
</evidence>
<feature type="domain" description="RING-type" evidence="11">
    <location>
        <begin position="259"/>
        <end position="301"/>
    </location>
</feature>
<feature type="region of interest" description="Disordered" evidence="9">
    <location>
        <begin position="216"/>
        <end position="252"/>
    </location>
</feature>
<accession>A0A6A4T3I3</accession>
<comment type="caution">
    <text evidence="12">The sequence shown here is derived from an EMBL/GenBank/DDBJ whole genome shotgun (WGS) entry which is preliminary data.</text>
</comment>
<evidence type="ECO:0000256" key="1">
    <source>
        <dbReference type="ARBA" id="ARBA00004141"/>
    </source>
</evidence>
<dbReference type="PANTHER" id="PTHR12489:SF13">
    <property type="entry name" value="LHFPL TETRASPAN SUBFAMILY MEMBER 3 PROTEIN"/>
    <property type="match status" value="1"/>
</dbReference>
<dbReference type="Gene3D" id="3.30.40.10">
    <property type="entry name" value="Zinc/RING finger domain, C3HC4 (zinc finger)"/>
    <property type="match status" value="1"/>
</dbReference>
<feature type="region of interest" description="Disordered" evidence="9">
    <location>
        <begin position="318"/>
        <end position="339"/>
    </location>
</feature>
<name>A0A6A4T3I3_SCOMX</name>
<organism evidence="12 13">
    <name type="scientific">Scophthalmus maximus</name>
    <name type="common">Turbot</name>
    <name type="synonym">Psetta maxima</name>
    <dbReference type="NCBI Taxonomy" id="52904"/>
    <lineage>
        <taxon>Eukaryota</taxon>
        <taxon>Metazoa</taxon>
        <taxon>Chordata</taxon>
        <taxon>Craniata</taxon>
        <taxon>Vertebrata</taxon>
        <taxon>Euteleostomi</taxon>
        <taxon>Actinopterygii</taxon>
        <taxon>Neopterygii</taxon>
        <taxon>Teleostei</taxon>
        <taxon>Neoteleostei</taxon>
        <taxon>Acanthomorphata</taxon>
        <taxon>Carangaria</taxon>
        <taxon>Pleuronectiformes</taxon>
        <taxon>Pleuronectoidei</taxon>
        <taxon>Scophthalmidae</taxon>
        <taxon>Scophthalmus</taxon>
    </lineage>
</organism>
<evidence type="ECO:0000256" key="8">
    <source>
        <dbReference type="PROSITE-ProRule" id="PRU00175"/>
    </source>
</evidence>
<feature type="transmembrane region" description="Helical" evidence="10">
    <location>
        <begin position="21"/>
        <end position="41"/>
    </location>
</feature>
<feature type="transmembrane region" description="Helical" evidence="10">
    <location>
        <begin position="126"/>
        <end position="146"/>
    </location>
</feature>
<dbReference type="InterPro" id="IPR013083">
    <property type="entry name" value="Znf_RING/FYVE/PHD"/>
</dbReference>
<dbReference type="Pfam" id="PF10242">
    <property type="entry name" value="L_HMGIC_fpl"/>
    <property type="match status" value="1"/>
</dbReference>
<dbReference type="Pfam" id="PF15227">
    <property type="entry name" value="zf-C3HC4_4"/>
    <property type="match status" value="1"/>
</dbReference>
<feature type="transmembrane region" description="Helical" evidence="10">
    <location>
        <begin position="174"/>
        <end position="196"/>
    </location>
</feature>
<keyword evidence="6 10" id="KW-1133">Transmembrane helix</keyword>
<keyword evidence="7 10" id="KW-0472">Membrane</keyword>
<proteinExistence type="predicted"/>
<dbReference type="InterPro" id="IPR001841">
    <property type="entry name" value="Znf_RING"/>
</dbReference>
<evidence type="ECO:0000256" key="5">
    <source>
        <dbReference type="ARBA" id="ARBA00022833"/>
    </source>
</evidence>
<evidence type="ECO:0000256" key="4">
    <source>
        <dbReference type="ARBA" id="ARBA00022771"/>
    </source>
</evidence>
<dbReference type="AlphaFoldDB" id="A0A6A4T3I3"/>
<evidence type="ECO:0000256" key="9">
    <source>
        <dbReference type="SAM" id="MobiDB-lite"/>
    </source>
</evidence>
<dbReference type="EMBL" id="VEVO01000006">
    <property type="protein sequence ID" value="KAF0040707.1"/>
    <property type="molecule type" value="Genomic_DNA"/>
</dbReference>
<evidence type="ECO:0000256" key="6">
    <source>
        <dbReference type="ARBA" id="ARBA00022989"/>
    </source>
</evidence>
<reference evidence="12 13" key="1">
    <citation type="submission" date="2019-06" db="EMBL/GenBank/DDBJ databases">
        <title>Draft genomes of female and male turbot (Scophthalmus maximus).</title>
        <authorList>
            <person name="Xu H."/>
            <person name="Xu X.-W."/>
            <person name="Shao C."/>
            <person name="Chen S."/>
        </authorList>
    </citation>
    <scope>NUCLEOTIDE SEQUENCE [LARGE SCALE GENOMIC DNA]</scope>
    <source>
        <strain evidence="12">Ysfricsl-2016a</strain>
        <tissue evidence="12">Blood</tissue>
    </source>
</reference>
<dbReference type="SMART" id="SM00184">
    <property type="entry name" value="RING"/>
    <property type="match status" value="1"/>
</dbReference>
<keyword evidence="4 8" id="KW-0863">Zinc-finger</keyword>
<evidence type="ECO:0000256" key="7">
    <source>
        <dbReference type="ARBA" id="ARBA00023136"/>
    </source>
</evidence>
<evidence type="ECO:0000256" key="10">
    <source>
        <dbReference type="SAM" id="Phobius"/>
    </source>
</evidence>
<dbReference type="Proteomes" id="UP000438429">
    <property type="component" value="Unassembled WGS sequence"/>
</dbReference>
<dbReference type="SUPFAM" id="SSF57850">
    <property type="entry name" value="RING/U-box"/>
    <property type="match status" value="1"/>
</dbReference>
<feature type="transmembrane region" description="Helical" evidence="10">
    <location>
        <begin position="96"/>
        <end position="119"/>
    </location>
</feature>
<dbReference type="PROSITE" id="PS00518">
    <property type="entry name" value="ZF_RING_1"/>
    <property type="match status" value="1"/>
</dbReference>
<keyword evidence="3" id="KW-0479">Metal-binding</keyword>
<keyword evidence="5" id="KW-0862">Zinc</keyword>